<proteinExistence type="predicted"/>
<dbReference type="AlphaFoldDB" id="A0A3A1PG55"/>
<dbReference type="Proteomes" id="UP000265366">
    <property type="component" value="Unassembled WGS sequence"/>
</dbReference>
<dbReference type="OrthoDB" id="6105906at2"/>
<dbReference type="RefSeq" id="WP_119591359.1">
    <property type="nucleotide sequence ID" value="NZ_QXFM01000007.1"/>
</dbReference>
<reference evidence="1 2" key="1">
    <citation type="submission" date="2018-08" db="EMBL/GenBank/DDBJ databases">
        <title>Erythrobacter zhengii sp.nov., a bacterium isolated from deep-sea sediment.</title>
        <authorList>
            <person name="Fang C."/>
            <person name="Wu Y.-H."/>
            <person name="Sun C."/>
            <person name="Wang H."/>
            <person name="Cheng H."/>
            <person name="Meng F.-X."/>
            <person name="Wang C.-S."/>
            <person name="Xu X.-W."/>
        </authorList>
    </citation>
    <scope>NUCLEOTIDE SEQUENCE [LARGE SCALE GENOMIC DNA]</scope>
    <source>
        <strain evidence="1 2">CCTCC AB 2015396</strain>
    </source>
</reference>
<dbReference type="InterPro" id="IPR011008">
    <property type="entry name" value="Dimeric_a/b-barrel"/>
</dbReference>
<dbReference type="EMBL" id="QXFM01000007">
    <property type="protein sequence ID" value="RIV92791.1"/>
    <property type="molecule type" value="Genomic_DNA"/>
</dbReference>
<organism evidence="1 2">
    <name type="scientific">Aurantiacibacter xanthus</name>
    <dbReference type="NCBI Taxonomy" id="1784712"/>
    <lineage>
        <taxon>Bacteria</taxon>
        <taxon>Pseudomonadati</taxon>
        <taxon>Pseudomonadota</taxon>
        <taxon>Alphaproteobacteria</taxon>
        <taxon>Sphingomonadales</taxon>
        <taxon>Erythrobacteraceae</taxon>
        <taxon>Aurantiacibacter</taxon>
    </lineage>
</organism>
<evidence type="ECO:0000313" key="1">
    <source>
        <dbReference type="EMBL" id="RIV92791.1"/>
    </source>
</evidence>
<dbReference type="Gene3D" id="3.30.70.100">
    <property type="match status" value="1"/>
</dbReference>
<sequence length="102" mass="11421">MSGAVFIYRWRVAAEHEAAFLDRWREATRDLGTRGGLGSLIGKNAEGDLVAIALWPDAQSREAAFATGGKAEPWPPSERLVTEQLDPLCDMWNLEAWKDLHR</sequence>
<dbReference type="SUPFAM" id="SSF54909">
    <property type="entry name" value="Dimeric alpha+beta barrel"/>
    <property type="match status" value="1"/>
</dbReference>
<accession>A0A3A1PG55</accession>
<name>A0A3A1PG55_9SPHN</name>
<evidence type="ECO:0008006" key="3">
    <source>
        <dbReference type="Google" id="ProtNLM"/>
    </source>
</evidence>
<gene>
    <name evidence="1" type="ORF">D2V17_01405</name>
</gene>
<comment type="caution">
    <text evidence="1">The sequence shown here is derived from an EMBL/GenBank/DDBJ whole genome shotgun (WGS) entry which is preliminary data.</text>
</comment>
<evidence type="ECO:0000313" key="2">
    <source>
        <dbReference type="Proteomes" id="UP000265366"/>
    </source>
</evidence>
<keyword evidence="2" id="KW-1185">Reference proteome</keyword>
<protein>
    <recommendedName>
        <fullName evidence="3">Antibiotic biosynthesis monooxygenase</fullName>
    </recommendedName>
</protein>